<dbReference type="Gene3D" id="3.40.50.2000">
    <property type="entry name" value="Glycogen Phosphorylase B"/>
    <property type="match status" value="1"/>
</dbReference>
<comment type="function">
    <text evidence="10">Involved in lipopolysaccharide (LPS) biosynthesis. Catalyzes the transfer of 3-deoxy-D-manno-octulosonate (Kdo) residue(s) from CMP-Kdo to lipid IV(A), the tetraacyldisaccharide-1,4'-bisphosphate precursor of lipid A.</text>
</comment>
<evidence type="ECO:0000256" key="9">
    <source>
        <dbReference type="PIRSR" id="PIRSR639901-2"/>
    </source>
</evidence>
<name>A0A423PS58_9GAMM</name>
<dbReference type="GO" id="GO:0009244">
    <property type="term" value="P:lipopolysaccharide core region biosynthetic process"/>
    <property type="evidence" value="ECO:0007669"/>
    <property type="project" value="UniProtKB-UniRule"/>
</dbReference>
<accession>A0A423PS58</accession>
<comment type="catalytic activity">
    <reaction evidence="7 10">
        <text>lipid IVA (E. coli) + CMP-3-deoxy-beta-D-manno-octulosonate = alpha-Kdo-(2-&gt;6)-lipid IVA (E. coli) + CMP + H(+)</text>
        <dbReference type="Rhea" id="RHEA:28066"/>
        <dbReference type="ChEBI" id="CHEBI:15378"/>
        <dbReference type="ChEBI" id="CHEBI:58603"/>
        <dbReference type="ChEBI" id="CHEBI:60364"/>
        <dbReference type="ChEBI" id="CHEBI:60377"/>
        <dbReference type="ChEBI" id="CHEBI:85987"/>
        <dbReference type="EC" id="2.4.99.12"/>
    </reaction>
</comment>
<feature type="site" description="Transition state stabilizer" evidence="9">
    <location>
        <position position="210"/>
    </location>
</feature>
<feature type="domain" description="3-deoxy-D-manno-octulosonic-acid transferase N-terminal" evidence="11">
    <location>
        <begin position="35"/>
        <end position="213"/>
    </location>
</feature>
<dbReference type="GO" id="GO:0009245">
    <property type="term" value="P:lipid A biosynthetic process"/>
    <property type="evidence" value="ECO:0007669"/>
    <property type="project" value="TreeGrafter"/>
</dbReference>
<evidence type="ECO:0000313" key="13">
    <source>
        <dbReference type="Proteomes" id="UP000285123"/>
    </source>
</evidence>
<evidence type="ECO:0000313" key="12">
    <source>
        <dbReference type="EMBL" id="ROO28427.1"/>
    </source>
</evidence>
<reference evidence="12 13" key="1">
    <citation type="submission" date="2013-10" db="EMBL/GenBank/DDBJ databases">
        <title>Salinisphaera halophila YIM 95161 Genome Sequencing.</title>
        <authorList>
            <person name="Lai Q."/>
            <person name="Li C."/>
            <person name="Shao Z."/>
        </authorList>
    </citation>
    <scope>NUCLEOTIDE SEQUENCE [LARGE SCALE GENOMIC DNA]</scope>
    <source>
        <strain evidence="12 13">YIM 95161</strain>
    </source>
</reference>
<keyword evidence="10" id="KW-1003">Cell membrane</keyword>
<gene>
    <name evidence="12" type="ORF">SAHL_10230</name>
</gene>
<dbReference type="OrthoDB" id="9789797at2"/>
<evidence type="ECO:0000256" key="3">
    <source>
        <dbReference type="ARBA" id="ARBA00012621"/>
    </source>
</evidence>
<comment type="similarity">
    <text evidence="2">Belongs to the glycosyltransferase group 1 family. Glycosyltransferase 30 subfamily.</text>
</comment>
<dbReference type="PANTHER" id="PTHR42755:SF1">
    <property type="entry name" value="3-DEOXY-D-MANNO-OCTULOSONIC ACID TRANSFERASE, MITOCHONDRIAL-RELATED"/>
    <property type="match status" value="1"/>
</dbReference>
<dbReference type="UniPathway" id="UPA00958"/>
<dbReference type="EMBL" id="AYKF01000087">
    <property type="protein sequence ID" value="ROO28427.1"/>
    <property type="molecule type" value="Genomic_DNA"/>
</dbReference>
<dbReference type="Pfam" id="PF04413">
    <property type="entry name" value="Glycos_transf_N"/>
    <property type="match status" value="1"/>
</dbReference>
<evidence type="ECO:0000256" key="8">
    <source>
        <dbReference type="PIRSR" id="PIRSR639901-1"/>
    </source>
</evidence>
<dbReference type="GO" id="GO:0043842">
    <property type="term" value="F:Kdo transferase activity"/>
    <property type="evidence" value="ECO:0007669"/>
    <property type="project" value="UniProtKB-EC"/>
</dbReference>
<dbReference type="InterPro" id="IPR007507">
    <property type="entry name" value="Glycos_transf_N"/>
</dbReference>
<evidence type="ECO:0000256" key="10">
    <source>
        <dbReference type="RuleBase" id="RU365103"/>
    </source>
</evidence>
<dbReference type="GO" id="GO:0005886">
    <property type="term" value="C:plasma membrane"/>
    <property type="evidence" value="ECO:0007669"/>
    <property type="project" value="UniProtKB-SubCell"/>
</dbReference>
<feature type="site" description="Transition state stabilizer" evidence="9">
    <location>
        <position position="130"/>
    </location>
</feature>
<dbReference type="Gene3D" id="3.40.50.11720">
    <property type="entry name" value="3-Deoxy-D-manno-octulosonic-acid transferase, N-terminal domain"/>
    <property type="match status" value="1"/>
</dbReference>
<dbReference type="InterPro" id="IPR038107">
    <property type="entry name" value="Glycos_transf_N_sf"/>
</dbReference>
<dbReference type="Proteomes" id="UP000285123">
    <property type="component" value="Unassembled WGS sequence"/>
</dbReference>
<evidence type="ECO:0000256" key="5">
    <source>
        <dbReference type="ARBA" id="ARBA00022679"/>
    </source>
</evidence>
<evidence type="ECO:0000256" key="1">
    <source>
        <dbReference type="ARBA" id="ARBA00004713"/>
    </source>
</evidence>
<feature type="transmembrane region" description="Helical" evidence="10">
    <location>
        <begin position="6"/>
        <end position="24"/>
    </location>
</feature>
<evidence type="ECO:0000256" key="2">
    <source>
        <dbReference type="ARBA" id="ARBA00006380"/>
    </source>
</evidence>
<comment type="subcellular location">
    <subcellularLocation>
        <location evidence="10">Cell membrane</location>
    </subcellularLocation>
</comment>
<evidence type="ECO:0000256" key="4">
    <source>
        <dbReference type="ARBA" id="ARBA00019077"/>
    </source>
</evidence>
<sequence length="430" mass="46092">MLARAVYRLATAIALPLAFVYFHWRGRREPSYRAHWGERLGRGAPLAGGPIWVHAASVGEVVLIAPLVDALRAQWPDRAVLLTTVTPTGRERARARFGDTVRVRYLPLDTVGATRRFMRGVRPAFGVVAETELWPHLIAAAERADVPMVIVNASVSTRSATRYRSPPIAGLVGATLRRLAGIGAISEAHAQRFRALGARREAVTVTGNLKFDVPDLSTRLAEGPALRRRWQAEGRPILVAASTHEGEEAIVLEAFERLRRRHPQALLVLAPRHPQRFDGVAELLTARSWRYVRRSGGAAVAADTDVVLADTLGEVPDFYAAADAAFVGGSLVAGIGGHNVLEPAALGRPICVGPHIEDWRDIVDALAETGALQVVSGSEALAAVLADWFDAPDAGRDAGAAGARLVAAQGGALADTVAFIRQRVGRDDDI</sequence>
<dbReference type="FunFam" id="3.40.50.2000:FF:000032">
    <property type="entry name" value="3-deoxy-D-manno-octulosonic acid transferase"/>
    <property type="match status" value="1"/>
</dbReference>
<organism evidence="12 13">
    <name type="scientific">Salinisphaera orenii YIM 95161</name>
    <dbReference type="NCBI Taxonomy" id="1051139"/>
    <lineage>
        <taxon>Bacteria</taxon>
        <taxon>Pseudomonadati</taxon>
        <taxon>Pseudomonadota</taxon>
        <taxon>Gammaproteobacteria</taxon>
        <taxon>Salinisphaerales</taxon>
        <taxon>Salinisphaeraceae</taxon>
        <taxon>Salinisphaera</taxon>
    </lineage>
</organism>
<dbReference type="RefSeq" id="WP_123591315.1">
    <property type="nucleotide sequence ID" value="NZ_AYKF01000087.1"/>
</dbReference>
<keyword evidence="5 10" id="KW-0808">Transferase</keyword>
<evidence type="ECO:0000256" key="7">
    <source>
        <dbReference type="ARBA" id="ARBA00049183"/>
    </source>
</evidence>
<dbReference type="EC" id="2.4.99.12" evidence="3 10"/>
<keyword evidence="10" id="KW-0448">Lipopolysaccharide biosynthesis</keyword>
<dbReference type="InterPro" id="IPR039901">
    <property type="entry name" value="Kdotransferase"/>
</dbReference>
<feature type="active site" description="Proton acceptor" evidence="8">
    <location>
        <position position="60"/>
    </location>
</feature>
<keyword evidence="10" id="KW-0472">Membrane</keyword>
<dbReference type="AlphaFoldDB" id="A0A423PS58"/>
<comment type="caution">
    <text evidence="12">The sequence shown here is derived from an EMBL/GenBank/DDBJ whole genome shotgun (WGS) entry which is preliminary data.</text>
</comment>
<comment type="pathway">
    <text evidence="1 10">Bacterial outer membrane biogenesis; LPS core biosynthesis.</text>
</comment>
<keyword evidence="10" id="KW-0812">Transmembrane</keyword>
<protein>
    <recommendedName>
        <fullName evidence="4 10">3-deoxy-D-manno-octulosonic acid transferase</fullName>
        <shortName evidence="10">Kdo transferase</shortName>
        <ecNumber evidence="3 10">2.4.99.12</ecNumber>
    </recommendedName>
    <alternativeName>
        <fullName evidence="6 10">Lipid IV(A) 3-deoxy-D-manno-octulosonic acid transferase</fullName>
    </alternativeName>
</protein>
<dbReference type="NCBIfam" id="NF004388">
    <property type="entry name" value="PRK05749.1-4"/>
    <property type="match status" value="1"/>
</dbReference>
<dbReference type="PANTHER" id="PTHR42755">
    <property type="entry name" value="3-DEOXY-MANNO-OCTULOSONATE CYTIDYLYLTRANSFERASE"/>
    <property type="match status" value="1"/>
</dbReference>
<evidence type="ECO:0000259" key="11">
    <source>
        <dbReference type="Pfam" id="PF04413"/>
    </source>
</evidence>
<proteinExistence type="inferred from homology"/>
<evidence type="ECO:0000256" key="6">
    <source>
        <dbReference type="ARBA" id="ARBA00031445"/>
    </source>
</evidence>
<dbReference type="SUPFAM" id="SSF53756">
    <property type="entry name" value="UDP-Glycosyltransferase/glycogen phosphorylase"/>
    <property type="match status" value="1"/>
</dbReference>
<keyword evidence="10" id="KW-1133">Transmembrane helix</keyword>